<dbReference type="AlphaFoldDB" id="A0A2I0JAE1"/>
<dbReference type="SMART" id="SM00343">
    <property type="entry name" value="ZnF_C2HC"/>
    <property type="match status" value="1"/>
</dbReference>
<dbReference type="GO" id="GO:0008270">
    <property type="term" value="F:zinc ion binding"/>
    <property type="evidence" value="ECO:0007669"/>
    <property type="project" value="UniProtKB-KW"/>
</dbReference>
<gene>
    <name evidence="3" type="ORF">CRG98_026354</name>
</gene>
<organism evidence="3 4">
    <name type="scientific">Punica granatum</name>
    <name type="common">Pomegranate</name>
    <dbReference type="NCBI Taxonomy" id="22663"/>
    <lineage>
        <taxon>Eukaryota</taxon>
        <taxon>Viridiplantae</taxon>
        <taxon>Streptophyta</taxon>
        <taxon>Embryophyta</taxon>
        <taxon>Tracheophyta</taxon>
        <taxon>Spermatophyta</taxon>
        <taxon>Magnoliopsida</taxon>
        <taxon>eudicotyledons</taxon>
        <taxon>Gunneridae</taxon>
        <taxon>Pentapetalae</taxon>
        <taxon>rosids</taxon>
        <taxon>malvids</taxon>
        <taxon>Myrtales</taxon>
        <taxon>Lythraceae</taxon>
        <taxon>Punica</taxon>
    </lineage>
</organism>
<evidence type="ECO:0000259" key="2">
    <source>
        <dbReference type="PROSITE" id="PS50158"/>
    </source>
</evidence>
<feature type="domain" description="CCHC-type" evidence="2">
    <location>
        <begin position="130"/>
        <end position="145"/>
    </location>
</feature>
<keyword evidence="1" id="KW-0862">Zinc</keyword>
<dbReference type="Gene3D" id="4.10.60.10">
    <property type="entry name" value="Zinc finger, CCHC-type"/>
    <property type="match status" value="1"/>
</dbReference>
<sequence length="405" mass="45884">MSEGTDVRTHVQRMIRLIRQLEKLEFYMDKGLHVDLVFQSLLNSLSGFIVNFHMNKLSCSLLELLNMLVTAQNAITSERKDKEVAFVADASSNKIGKKKKKSNKGSIPPSSTGVSKNIGKVKVATYKRTCFYCGKNGHWKRNCPQYLISLKVNEGKKPLEGKMTGTPFVGQMGGLKKFYNSYVVIIPSKSVSTTPYEMWNGRTHSLKHVKIWGCPTFIKKRKTNKLETLSEKVPQTDQAPIPMDTNKLVETPTQIENVTEPRRSGMVTRPLTIYLNLHENVQELFVHRDNDYRDDSTTYEETITDIDSSTDSVSKNQVWDLVDPHEGIVPIENKWVFKRKIGADGKVETYKARLAATGNRQRQGVDYEETFSHVAMLKSIRTLLARADNSYRVVSCLNGHVSSKS</sequence>
<evidence type="ECO:0000313" key="3">
    <source>
        <dbReference type="EMBL" id="PKI53222.1"/>
    </source>
</evidence>
<comment type="caution">
    <text evidence="3">The sequence shown here is derived from an EMBL/GenBank/DDBJ whole genome shotgun (WGS) entry which is preliminary data.</text>
</comment>
<keyword evidence="1" id="KW-0863">Zinc-finger</keyword>
<reference evidence="3 4" key="1">
    <citation type="submission" date="2017-11" db="EMBL/GenBank/DDBJ databases">
        <title>De-novo sequencing of pomegranate (Punica granatum L.) genome.</title>
        <authorList>
            <person name="Akparov Z."/>
            <person name="Amiraslanov A."/>
            <person name="Hajiyeva S."/>
            <person name="Abbasov M."/>
            <person name="Kaur K."/>
            <person name="Hamwieh A."/>
            <person name="Solovyev V."/>
            <person name="Salamov A."/>
            <person name="Braich B."/>
            <person name="Kosarev P."/>
            <person name="Mahmoud A."/>
            <person name="Hajiyev E."/>
            <person name="Babayeva S."/>
            <person name="Izzatullayeva V."/>
            <person name="Mammadov A."/>
            <person name="Mammadov A."/>
            <person name="Sharifova S."/>
            <person name="Ojaghi J."/>
            <person name="Eynullazada K."/>
            <person name="Bayramov B."/>
            <person name="Abdulazimova A."/>
            <person name="Shahmuradov I."/>
        </authorList>
    </citation>
    <scope>NUCLEOTIDE SEQUENCE [LARGE SCALE GENOMIC DNA]</scope>
    <source>
        <strain evidence="4">cv. AG2017</strain>
        <tissue evidence="3">Leaf</tissue>
    </source>
</reference>
<proteinExistence type="predicted"/>
<evidence type="ECO:0000256" key="1">
    <source>
        <dbReference type="PROSITE-ProRule" id="PRU00047"/>
    </source>
</evidence>
<evidence type="ECO:0000313" key="4">
    <source>
        <dbReference type="Proteomes" id="UP000233551"/>
    </source>
</evidence>
<protein>
    <recommendedName>
        <fullName evidence="2">CCHC-type domain-containing protein</fullName>
    </recommendedName>
</protein>
<dbReference type="Proteomes" id="UP000233551">
    <property type="component" value="Unassembled WGS sequence"/>
</dbReference>
<dbReference type="STRING" id="22663.A0A2I0JAE1"/>
<keyword evidence="4" id="KW-1185">Reference proteome</keyword>
<keyword evidence="1" id="KW-0479">Metal-binding</keyword>
<accession>A0A2I0JAE1</accession>
<dbReference type="InterPro" id="IPR036875">
    <property type="entry name" value="Znf_CCHC_sf"/>
</dbReference>
<dbReference type="InterPro" id="IPR001878">
    <property type="entry name" value="Znf_CCHC"/>
</dbReference>
<dbReference type="Pfam" id="PF07727">
    <property type="entry name" value="RVT_2"/>
    <property type="match status" value="1"/>
</dbReference>
<dbReference type="EMBL" id="PGOL01001870">
    <property type="protein sequence ID" value="PKI53222.1"/>
    <property type="molecule type" value="Genomic_DNA"/>
</dbReference>
<dbReference type="SUPFAM" id="SSF57756">
    <property type="entry name" value="Retrovirus zinc finger-like domains"/>
    <property type="match status" value="1"/>
</dbReference>
<dbReference type="Pfam" id="PF00098">
    <property type="entry name" value="zf-CCHC"/>
    <property type="match status" value="1"/>
</dbReference>
<dbReference type="InterPro" id="IPR013103">
    <property type="entry name" value="RVT_2"/>
</dbReference>
<name>A0A2I0JAE1_PUNGR</name>
<dbReference type="GO" id="GO:0003676">
    <property type="term" value="F:nucleic acid binding"/>
    <property type="evidence" value="ECO:0007669"/>
    <property type="project" value="InterPro"/>
</dbReference>
<dbReference type="PROSITE" id="PS50158">
    <property type="entry name" value="ZF_CCHC"/>
    <property type="match status" value="1"/>
</dbReference>